<gene>
    <name evidence="4" type="ORF">SAMN04488506_1293</name>
</gene>
<feature type="transmembrane region" description="Helical" evidence="3">
    <location>
        <begin position="137"/>
        <end position="163"/>
    </location>
</feature>
<feature type="transmembrane region" description="Helical" evidence="3">
    <location>
        <begin position="107"/>
        <end position="131"/>
    </location>
</feature>
<evidence type="ECO:0000313" key="5">
    <source>
        <dbReference type="Proteomes" id="UP000199136"/>
    </source>
</evidence>
<dbReference type="AlphaFoldDB" id="A0A1I5X9N6"/>
<keyword evidence="2" id="KW-0813">Transport</keyword>
<dbReference type="PIRSF" id="PIRSF016661">
    <property type="entry name" value="BioY"/>
    <property type="match status" value="1"/>
</dbReference>
<dbReference type="PANTHER" id="PTHR34295">
    <property type="entry name" value="BIOTIN TRANSPORTER BIOY"/>
    <property type="match status" value="1"/>
</dbReference>
<evidence type="ECO:0000256" key="1">
    <source>
        <dbReference type="ARBA" id="ARBA00010692"/>
    </source>
</evidence>
<dbReference type="STRING" id="82801.SAMN04488506_1293"/>
<dbReference type="Pfam" id="PF02632">
    <property type="entry name" value="BioY"/>
    <property type="match status" value="1"/>
</dbReference>
<sequence>MKLTVKDLTQISLLAALTFISGFIMIPFGPVPFTLQTLFVLVTGLLLKPKAAFLTQVVHLLLKLLLGGGQLILSPSFGFLFGFILAATVMSRLLLKREESLSAYIRVTVIGTFLIYLVGMPYMGILLNGYLGADYSILQLFWTGMGLFIPGDVLKAGLAIVVATRIKRHLR</sequence>
<dbReference type="Proteomes" id="UP000199136">
    <property type="component" value="Unassembled WGS sequence"/>
</dbReference>
<dbReference type="RefSeq" id="WP_092480345.1">
    <property type="nucleotide sequence ID" value="NZ_FOXW01000004.1"/>
</dbReference>
<dbReference type="GO" id="GO:0015225">
    <property type="term" value="F:biotin transmembrane transporter activity"/>
    <property type="evidence" value="ECO:0007669"/>
    <property type="project" value="UniProtKB-UniRule"/>
</dbReference>
<keyword evidence="5" id="KW-1185">Reference proteome</keyword>
<evidence type="ECO:0000256" key="3">
    <source>
        <dbReference type="SAM" id="Phobius"/>
    </source>
</evidence>
<keyword evidence="3" id="KW-1133">Transmembrane helix</keyword>
<dbReference type="GO" id="GO:0005886">
    <property type="term" value="C:plasma membrane"/>
    <property type="evidence" value="ECO:0007669"/>
    <property type="project" value="UniProtKB-SubCell"/>
</dbReference>
<accession>A0A1I5X9N6</accession>
<protein>
    <recommendedName>
        <fullName evidence="2">Biotin transporter</fullName>
    </recommendedName>
</protein>
<keyword evidence="2" id="KW-1003">Cell membrane</keyword>
<dbReference type="EMBL" id="FOXW01000004">
    <property type="protein sequence ID" value="SFQ28693.1"/>
    <property type="molecule type" value="Genomic_DNA"/>
</dbReference>
<comment type="similarity">
    <text evidence="1 2">Belongs to the BioY family.</text>
</comment>
<keyword evidence="2 3" id="KW-0472">Membrane</keyword>
<name>A0A1I5X9N6_9LACT</name>
<keyword evidence="3" id="KW-0812">Transmembrane</keyword>
<feature type="transmembrane region" description="Helical" evidence="3">
    <location>
        <begin position="79"/>
        <end position="95"/>
    </location>
</feature>
<dbReference type="InterPro" id="IPR003784">
    <property type="entry name" value="BioY"/>
</dbReference>
<comment type="subcellular location">
    <subcellularLocation>
        <location evidence="2">Cell membrane</location>
        <topology evidence="2">Multi-pass membrane protein</topology>
    </subcellularLocation>
</comment>
<dbReference type="PANTHER" id="PTHR34295:SF1">
    <property type="entry name" value="BIOTIN TRANSPORTER BIOY"/>
    <property type="match status" value="1"/>
</dbReference>
<evidence type="ECO:0000313" key="4">
    <source>
        <dbReference type="EMBL" id="SFQ28693.1"/>
    </source>
</evidence>
<evidence type="ECO:0000256" key="2">
    <source>
        <dbReference type="PIRNR" id="PIRNR016661"/>
    </source>
</evidence>
<reference evidence="4 5" key="1">
    <citation type="submission" date="2016-10" db="EMBL/GenBank/DDBJ databases">
        <authorList>
            <person name="de Groot N.N."/>
        </authorList>
    </citation>
    <scope>NUCLEOTIDE SEQUENCE [LARGE SCALE GENOMIC DNA]</scope>
    <source>
        <strain evidence="4 5">DSM 20581</strain>
    </source>
</reference>
<proteinExistence type="inferred from homology"/>
<dbReference type="OrthoDB" id="9803495at2"/>
<dbReference type="Gene3D" id="1.10.1760.20">
    <property type="match status" value="1"/>
</dbReference>
<organism evidence="4 5">
    <name type="scientific">Desemzia incerta</name>
    <dbReference type="NCBI Taxonomy" id="82801"/>
    <lineage>
        <taxon>Bacteria</taxon>
        <taxon>Bacillati</taxon>
        <taxon>Bacillota</taxon>
        <taxon>Bacilli</taxon>
        <taxon>Lactobacillales</taxon>
        <taxon>Carnobacteriaceae</taxon>
        <taxon>Desemzia</taxon>
    </lineage>
</organism>
<feature type="transmembrane region" description="Helical" evidence="3">
    <location>
        <begin position="12"/>
        <end position="41"/>
    </location>
</feature>